<evidence type="ECO:0000256" key="2">
    <source>
        <dbReference type="ARBA" id="ARBA00022679"/>
    </source>
</evidence>
<dbReference type="Gene3D" id="3.30.1840.10">
    <property type="entry name" value="Polyphosphate kinase middle domain"/>
    <property type="match status" value="1"/>
</dbReference>
<dbReference type="PIRSF" id="PIRSF015589">
    <property type="entry name" value="PP_kinase"/>
    <property type="match status" value="1"/>
</dbReference>
<dbReference type="NCBIfam" id="NF003918">
    <property type="entry name" value="PRK05443.1-2"/>
    <property type="match status" value="1"/>
</dbReference>
<evidence type="ECO:0000259" key="10">
    <source>
        <dbReference type="Pfam" id="PF13090"/>
    </source>
</evidence>
<evidence type="ECO:0000256" key="3">
    <source>
        <dbReference type="ARBA" id="ARBA00022741"/>
    </source>
</evidence>
<dbReference type="NCBIfam" id="TIGR03705">
    <property type="entry name" value="poly_P_kin"/>
    <property type="match status" value="1"/>
</dbReference>
<dbReference type="InterPro" id="IPR036830">
    <property type="entry name" value="PP_kinase_middle_dom_sf"/>
</dbReference>
<dbReference type="InterPro" id="IPR024953">
    <property type="entry name" value="PP_kinase_middle"/>
</dbReference>
<dbReference type="Proteomes" id="UP000744555">
    <property type="component" value="Unassembled WGS sequence"/>
</dbReference>
<dbReference type="RefSeq" id="WP_187808210.1">
    <property type="nucleotide sequence ID" value="NZ_LZEU01000001.1"/>
</dbReference>
<dbReference type="PANTHER" id="PTHR30218">
    <property type="entry name" value="POLYPHOSPHATE KINASE"/>
    <property type="match status" value="1"/>
</dbReference>
<evidence type="ECO:0000256" key="4">
    <source>
        <dbReference type="ARBA" id="ARBA00022777"/>
    </source>
</evidence>
<dbReference type="InterPro" id="IPR025198">
    <property type="entry name" value="PPK_N_dom"/>
</dbReference>
<dbReference type="Gene3D" id="3.30.870.10">
    <property type="entry name" value="Endonuclease Chain A"/>
    <property type="match status" value="2"/>
</dbReference>
<dbReference type="GO" id="GO:0016301">
    <property type="term" value="F:kinase activity"/>
    <property type="evidence" value="ECO:0007669"/>
    <property type="project" value="UniProtKB-KW"/>
</dbReference>
<evidence type="ECO:0000313" key="12">
    <source>
        <dbReference type="EMBL" id="MBC9252762.1"/>
    </source>
</evidence>
<dbReference type="PANTHER" id="PTHR30218:SF0">
    <property type="entry name" value="POLYPHOSPHATE KINASE"/>
    <property type="match status" value="1"/>
</dbReference>
<dbReference type="EC" id="2.7.4.1" evidence="6 7"/>
<feature type="active site" description="Phosphohistidine intermediate" evidence="6">
    <location>
        <position position="485"/>
    </location>
</feature>
<evidence type="ECO:0000256" key="6">
    <source>
        <dbReference type="HAMAP-Rule" id="MF_00347"/>
    </source>
</evidence>
<dbReference type="InterPro" id="IPR003414">
    <property type="entry name" value="PP_kinase"/>
</dbReference>
<dbReference type="SUPFAM" id="SSF143724">
    <property type="entry name" value="PHP14-like"/>
    <property type="match status" value="1"/>
</dbReference>
<evidence type="ECO:0000256" key="1">
    <source>
        <dbReference type="ARBA" id="ARBA00022553"/>
    </source>
</evidence>
<keyword evidence="6" id="KW-0460">Magnesium</keyword>
<dbReference type="SUPFAM" id="SSF140356">
    <property type="entry name" value="PPK N-terminal domain-like"/>
    <property type="match status" value="1"/>
</dbReference>
<dbReference type="Pfam" id="PF02503">
    <property type="entry name" value="PP_kinase"/>
    <property type="match status" value="1"/>
</dbReference>
<dbReference type="InterPro" id="IPR025200">
    <property type="entry name" value="PPK_C_dom2"/>
</dbReference>
<keyword evidence="1 6" id="KW-0597">Phosphoprotein</keyword>
<dbReference type="Gene3D" id="1.20.58.310">
    <property type="entry name" value="Polyphosphate kinase N-terminal domain"/>
    <property type="match status" value="1"/>
</dbReference>
<gene>
    <name evidence="6" type="primary">ppk</name>
    <name evidence="12" type="ORF">A9179_21060</name>
</gene>
<dbReference type="NCBIfam" id="NF003917">
    <property type="entry name" value="PRK05443.1-1"/>
    <property type="match status" value="1"/>
</dbReference>
<comment type="caution">
    <text evidence="12">The sequence shown here is derived from an EMBL/GenBank/DDBJ whole genome shotgun (WGS) entry which is preliminary data.</text>
</comment>
<comment type="function">
    <text evidence="6 7">Catalyzes the reversible transfer of the terminal phosphate of ATP to form a long-chain polyphosphate (polyP).</text>
</comment>
<dbReference type="HAMAP" id="MF_00347">
    <property type="entry name" value="Polyphosphate_kinase"/>
    <property type="match status" value="1"/>
</dbReference>
<feature type="binding site" evidence="6">
    <location>
        <position position="425"/>
    </location>
    <ligand>
        <name>Mg(2+)</name>
        <dbReference type="ChEBI" id="CHEBI:18420"/>
    </ligand>
</feature>
<dbReference type="EMBL" id="LZEU01000001">
    <property type="protein sequence ID" value="MBC9252762.1"/>
    <property type="molecule type" value="Genomic_DNA"/>
</dbReference>
<dbReference type="InterPro" id="IPR036832">
    <property type="entry name" value="PPK_N_dom_sf"/>
</dbReference>
<keyword evidence="3 6" id="KW-0547">Nucleotide-binding</keyword>
<comment type="similarity">
    <text evidence="6 7">Belongs to the polyphosphate kinase 1 (PPK1) family.</text>
</comment>
<feature type="domain" description="Polyphosphate kinase N-terminal" evidence="9">
    <location>
        <begin position="57"/>
        <end position="162"/>
    </location>
</feature>
<evidence type="ECO:0000259" key="9">
    <source>
        <dbReference type="Pfam" id="PF13089"/>
    </source>
</evidence>
<proteinExistence type="inferred from homology"/>
<comment type="cofactor">
    <cofactor evidence="6">
        <name>Mg(2+)</name>
        <dbReference type="ChEBI" id="CHEBI:18420"/>
    </cofactor>
</comment>
<organism evidence="12 13">
    <name type="scientific">Aquipseudomonas alcaligenes</name>
    <name type="common">Pseudomonas alcaligenes</name>
    <dbReference type="NCBI Taxonomy" id="43263"/>
    <lineage>
        <taxon>Bacteria</taxon>
        <taxon>Pseudomonadati</taxon>
        <taxon>Pseudomonadota</taxon>
        <taxon>Gammaproteobacteria</taxon>
        <taxon>Pseudomonadales</taxon>
        <taxon>Pseudomonadaceae</taxon>
        <taxon>Aquipseudomonas</taxon>
    </lineage>
</organism>
<dbReference type="SUPFAM" id="SSF56024">
    <property type="entry name" value="Phospholipase D/nuclease"/>
    <property type="match status" value="2"/>
</dbReference>
<keyword evidence="13" id="KW-1185">Reference proteome</keyword>
<dbReference type="NCBIfam" id="NF003921">
    <property type="entry name" value="PRK05443.2-2"/>
    <property type="match status" value="1"/>
</dbReference>
<comment type="PTM">
    <text evidence="6 7">An intermediate of this reaction is the autophosphorylated ppk in which a phosphate is covalently linked to a histidine residue through a N-P bond.</text>
</comment>
<dbReference type="InterPro" id="IPR041108">
    <property type="entry name" value="PP_kinase_C_1"/>
</dbReference>
<sequence>MNTEGLSKNQVADAALDSEQALPVAVVAEVVAAVEPEPQAPAPVAPPIPGLDDSSLYIHRELSQLQFNIRVLEQALDESYPLLERLKFLLIFSSNLDEFFEIRVAGLKKQINFAREQAGADGLLPSQVLARISEIAHEQVDRQYALLNDVLLPALAKHQVNFIRRRYWTVKLKTWVRRYFRDEIAPIITPIGLDPTHPFPLLVNKSLNFIVELEGVDAFGRDSGLAIIPAPRLLPRIIKVPEEVGGAGDNYVFLSSMIHAHADDLFQGMKVKGCYQFRLTRNADLSVDTEDVEDLARALRGELFSRRYGDAVRLEVADTCPKHLSDYLLKQFNLSDSELYRVNGPVNLTRLFAITGLESHPELQYAPFTPVIPKLLQNSENIFNVVGKQDVLLLHPFESFTPVVDLLRQAAKDPHVLAIKQTLYRSGANSEIVDALVEAARNGKEVTAVIELRARFDEESNLQLASRLQAAGAVVIYGVVGFKTHAKMMLILRREAGELRRYAHLGTGNYHAGNAKLYTDYSLLTADVALGEDVSKLFNQLIGMGKTLRMKKLLHAPFTLKKTLLDLIAFETQQASEGKAAHIMAKFNSLTDPKIIRALYKASQTGVRIDLVVRGMCCLRPGIPGVSHNIQVRSIIGRFLEHTRVFYFLNGGDEKIFLSSADWMERNLDKRVETCFPVEGKKLTTRVKKELESYLSDNTQAWVLQPDGRYLRTSPSGNANPRSAQTALLDKLTALQVLR</sequence>
<evidence type="ECO:0000256" key="7">
    <source>
        <dbReference type="RuleBase" id="RU003800"/>
    </source>
</evidence>
<name>A0ABR7S5A1_AQUAC</name>
<reference evidence="12 13" key="1">
    <citation type="submission" date="2016-06" db="EMBL/GenBank/DDBJ databases">
        <authorList>
            <person name="Ramos C."/>
            <person name="Pintado A."/>
            <person name="Crespo-Gomez J.I."/>
        </authorList>
    </citation>
    <scope>NUCLEOTIDE SEQUENCE [LARGE SCALE GENOMIC DNA]</scope>
    <source>
        <strain evidence="12 13">AVO110</strain>
    </source>
</reference>
<dbReference type="Pfam" id="PF17941">
    <property type="entry name" value="PP_kinase_C_1"/>
    <property type="match status" value="1"/>
</dbReference>
<feature type="binding site" evidence="6">
    <location>
        <position position="614"/>
    </location>
    <ligand>
        <name>ATP</name>
        <dbReference type="ChEBI" id="CHEBI:30616"/>
    </ligand>
</feature>
<feature type="binding site" evidence="6">
    <location>
        <position position="642"/>
    </location>
    <ligand>
        <name>ATP</name>
        <dbReference type="ChEBI" id="CHEBI:30616"/>
    </ligand>
</feature>
<evidence type="ECO:0000256" key="5">
    <source>
        <dbReference type="ARBA" id="ARBA00022840"/>
    </source>
</evidence>
<evidence type="ECO:0000259" key="11">
    <source>
        <dbReference type="Pfam" id="PF17941"/>
    </source>
</evidence>
<feature type="domain" description="Polyphosphate kinase middle" evidence="8">
    <location>
        <begin position="173"/>
        <end position="353"/>
    </location>
</feature>
<keyword evidence="4 6" id="KW-0418">Kinase</keyword>
<dbReference type="CDD" id="cd09165">
    <property type="entry name" value="PLDc_PaPPK1_C1_like"/>
    <property type="match status" value="1"/>
</dbReference>
<dbReference type="Pfam" id="PF13090">
    <property type="entry name" value="PP_kinase_C"/>
    <property type="match status" value="1"/>
</dbReference>
<feature type="domain" description="Polyphosphate kinase C-terminal" evidence="11">
    <location>
        <begin position="381"/>
        <end position="544"/>
    </location>
</feature>
<keyword evidence="2 6" id="KW-0808">Transferase</keyword>
<keyword evidence="5 6" id="KW-0067">ATP-binding</keyword>
<feature type="binding site" evidence="6">
    <location>
        <position position="455"/>
    </location>
    <ligand>
        <name>Mg(2+)</name>
        <dbReference type="ChEBI" id="CHEBI:18420"/>
    </ligand>
</feature>
<feature type="domain" description="Polyphosphate kinase C-terminal" evidence="10">
    <location>
        <begin position="553"/>
        <end position="721"/>
    </location>
</feature>
<evidence type="ECO:0000313" key="13">
    <source>
        <dbReference type="Proteomes" id="UP000744555"/>
    </source>
</evidence>
<feature type="binding site" evidence="6">
    <location>
        <position position="518"/>
    </location>
    <ligand>
        <name>ATP</name>
        <dbReference type="ChEBI" id="CHEBI:30616"/>
    </ligand>
</feature>
<keyword evidence="6" id="KW-0479">Metal-binding</keyword>
<comment type="catalytic activity">
    <reaction evidence="6 7">
        <text>[phosphate](n) + ATP = [phosphate](n+1) + ADP</text>
        <dbReference type="Rhea" id="RHEA:19573"/>
        <dbReference type="Rhea" id="RHEA-COMP:9859"/>
        <dbReference type="Rhea" id="RHEA-COMP:14280"/>
        <dbReference type="ChEBI" id="CHEBI:16838"/>
        <dbReference type="ChEBI" id="CHEBI:30616"/>
        <dbReference type="ChEBI" id="CHEBI:456216"/>
        <dbReference type="EC" id="2.7.4.1"/>
    </reaction>
</comment>
<evidence type="ECO:0000259" key="8">
    <source>
        <dbReference type="Pfam" id="PF02503"/>
    </source>
</evidence>
<accession>A0ABR7S5A1</accession>
<feature type="binding site" evidence="6">
    <location>
        <position position="95"/>
    </location>
    <ligand>
        <name>ATP</name>
        <dbReference type="ChEBI" id="CHEBI:30616"/>
    </ligand>
</feature>
<protein>
    <recommendedName>
        <fullName evidence="6 7">Polyphosphate kinase</fullName>
        <ecNumber evidence="6 7">2.7.4.1</ecNumber>
    </recommendedName>
    <alternativeName>
        <fullName evidence="6">ATP-polyphosphate phosphotransferase</fullName>
    </alternativeName>
    <alternativeName>
        <fullName evidence="6">Polyphosphoric acid kinase</fullName>
    </alternativeName>
</protein>
<dbReference type="CDD" id="cd09168">
    <property type="entry name" value="PLDc_PaPPK1_C2_like"/>
    <property type="match status" value="1"/>
</dbReference>
<dbReference type="Pfam" id="PF13089">
    <property type="entry name" value="PP_kinase_N"/>
    <property type="match status" value="1"/>
</dbReference>